<gene>
    <name evidence="2" type="ORF">NDU88_002018</name>
</gene>
<evidence type="ECO:0000313" key="2">
    <source>
        <dbReference type="EMBL" id="KAJ1192712.1"/>
    </source>
</evidence>
<feature type="compositionally biased region" description="Polar residues" evidence="1">
    <location>
        <begin position="1"/>
        <end position="12"/>
    </location>
</feature>
<feature type="compositionally biased region" description="Polar residues" evidence="1">
    <location>
        <begin position="37"/>
        <end position="47"/>
    </location>
</feature>
<evidence type="ECO:0000256" key="1">
    <source>
        <dbReference type="SAM" id="MobiDB-lite"/>
    </source>
</evidence>
<organism evidence="2 3">
    <name type="scientific">Pleurodeles waltl</name>
    <name type="common">Iberian ribbed newt</name>
    <dbReference type="NCBI Taxonomy" id="8319"/>
    <lineage>
        <taxon>Eukaryota</taxon>
        <taxon>Metazoa</taxon>
        <taxon>Chordata</taxon>
        <taxon>Craniata</taxon>
        <taxon>Vertebrata</taxon>
        <taxon>Euteleostomi</taxon>
        <taxon>Amphibia</taxon>
        <taxon>Batrachia</taxon>
        <taxon>Caudata</taxon>
        <taxon>Salamandroidea</taxon>
        <taxon>Salamandridae</taxon>
        <taxon>Pleurodelinae</taxon>
        <taxon>Pleurodeles</taxon>
    </lineage>
</organism>
<comment type="caution">
    <text evidence="2">The sequence shown here is derived from an EMBL/GenBank/DDBJ whole genome shotgun (WGS) entry which is preliminary data.</text>
</comment>
<sequence length="109" mass="11568">MLTASDASLKSLKQSEKARRPRVPAISGKGAGEILIQKQQQLGSSDEGSPRCRNMAFLRSEGGSSNSVLGSGGRGFPSLSATPTPSCSHHQPVGTNHHVISRFQSARRR</sequence>
<keyword evidence="3" id="KW-1185">Reference proteome</keyword>
<name>A0AAV7UUE0_PLEWA</name>
<protein>
    <submittedName>
        <fullName evidence="2">Uncharacterized protein</fullName>
    </submittedName>
</protein>
<proteinExistence type="predicted"/>
<dbReference type="AlphaFoldDB" id="A0AAV7UUE0"/>
<reference evidence="2" key="1">
    <citation type="journal article" date="2022" name="bioRxiv">
        <title>Sequencing and chromosome-scale assembly of the giantPleurodeles waltlgenome.</title>
        <authorList>
            <person name="Brown T."/>
            <person name="Elewa A."/>
            <person name="Iarovenko S."/>
            <person name="Subramanian E."/>
            <person name="Araus A.J."/>
            <person name="Petzold A."/>
            <person name="Susuki M."/>
            <person name="Suzuki K.-i.T."/>
            <person name="Hayashi T."/>
            <person name="Toyoda A."/>
            <person name="Oliveira C."/>
            <person name="Osipova E."/>
            <person name="Leigh N.D."/>
            <person name="Simon A."/>
            <person name="Yun M.H."/>
        </authorList>
    </citation>
    <scope>NUCLEOTIDE SEQUENCE</scope>
    <source>
        <strain evidence="2">20211129_DDA</strain>
        <tissue evidence="2">Liver</tissue>
    </source>
</reference>
<accession>A0AAV7UUE0</accession>
<feature type="compositionally biased region" description="Low complexity" evidence="1">
    <location>
        <begin position="60"/>
        <end position="69"/>
    </location>
</feature>
<feature type="compositionally biased region" description="Polar residues" evidence="1">
    <location>
        <begin position="79"/>
        <end position="89"/>
    </location>
</feature>
<feature type="region of interest" description="Disordered" evidence="1">
    <location>
        <begin position="1"/>
        <end position="109"/>
    </location>
</feature>
<dbReference type="EMBL" id="JANPWB010000004">
    <property type="protein sequence ID" value="KAJ1192712.1"/>
    <property type="molecule type" value="Genomic_DNA"/>
</dbReference>
<evidence type="ECO:0000313" key="3">
    <source>
        <dbReference type="Proteomes" id="UP001066276"/>
    </source>
</evidence>
<dbReference type="Proteomes" id="UP001066276">
    <property type="component" value="Chromosome 2_2"/>
</dbReference>